<accession>A0A6J4JST0</accession>
<proteinExistence type="predicted"/>
<dbReference type="GO" id="GO:0005829">
    <property type="term" value="C:cytosol"/>
    <property type="evidence" value="ECO:0007669"/>
    <property type="project" value="TreeGrafter"/>
</dbReference>
<protein>
    <submittedName>
        <fullName evidence="4">Oxidoreductase</fullName>
    </submittedName>
</protein>
<reference evidence="4" key="1">
    <citation type="submission" date="2020-02" db="EMBL/GenBank/DDBJ databases">
        <authorList>
            <person name="Meier V. D."/>
        </authorList>
    </citation>
    <scope>NUCLEOTIDE SEQUENCE</scope>
    <source>
        <strain evidence="4">AVDCRST_MAG48</strain>
    </source>
</reference>
<dbReference type="GO" id="GO:0016705">
    <property type="term" value="F:oxidoreductase activity, acting on paired donors, with incorporation or reduction of molecular oxygen"/>
    <property type="evidence" value="ECO:0007669"/>
    <property type="project" value="InterPro"/>
</dbReference>
<dbReference type="InterPro" id="IPR022290">
    <property type="entry name" value="LLM_Atu2307-like"/>
</dbReference>
<sequence>MEFGLTTFAEINDPTVSPGERLREVVEEAVLADQLGLAVYGIGEHHRPDMAASAPEIVLAAIAGRTENIRLSSAVTVLSSADPVRAFQNFATLDLLSGGRAELMAGRGSFTESFPLFGYDLGDYDELFAEKLDLLLALREEGPTTWSGQFRAPLEGVVVHPRPEGRPLPVWVAVGGTPSSIVRAGTLGLPLALAIIGGQPAAFAPHADLYRRALQHGGHPTGTPLAVHAHGYVATDEQAARADFLPGYKATFDKIGRERGWAPMSRAQVEGLLGPEGALFFGHPERVADKIVALHGLLGLDRFEMHVSHVDHARTMRSIELFATEVVPLVRSRLAAEPATV</sequence>
<dbReference type="PANTHER" id="PTHR30137:SF8">
    <property type="entry name" value="BLR5498 PROTEIN"/>
    <property type="match status" value="1"/>
</dbReference>
<name>A0A6J4JST0_9ACTN</name>
<keyword evidence="2" id="KW-0503">Monooxygenase</keyword>
<keyword evidence="1" id="KW-0560">Oxidoreductase</keyword>
<evidence type="ECO:0000259" key="3">
    <source>
        <dbReference type="Pfam" id="PF00296"/>
    </source>
</evidence>
<dbReference type="EMBL" id="CADCTS010000026">
    <property type="protein sequence ID" value="CAA9286586.1"/>
    <property type="molecule type" value="Genomic_DNA"/>
</dbReference>
<organism evidence="4">
    <name type="scientific">uncultured Friedmanniella sp</name>
    <dbReference type="NCBI Taxonomy" id="335381"/>
    <lineage>
        <taxon>Bacteria</taxon>
        <taxon>Bacillati</taxon>
        <taxon>Actinomycetota</taxon>
        <taxon>Actinomycetes</taxon>
        <taxon>Propionibacteriales</taxon>
        <taxon>Nocardioidaceae</taxon>
        <taxon>Friedmanniella</taxon>
        <taxon>environmental samples</taxon>
    </lineage>
</organism>
<gene>
    <name evidence="4" type="ORF">AVDCRST_MAG48-173</name>
</gene>
<evidence type="ECO:0000256" key="1">
    <source>
        <dbReference type="ARBA" id="ARBA00023002"/>
    </source>
</evidence>
<evidence type="ECO:0000313" key="4">
    <source>
        <dbReference type="EMBL" id="CAA9286586.1"/>
    </source>
</evidence>
<dbReference type="Gene3D" id="3.20.20.30">
    <property type="entry name" value="Luciferase-like domain"/>
    <property type="match status" value="1"/>
</dbReference>
<dbReference type="InterPro" id="IPR050766">
    <property type="entry name" value="Bact_Lucif_Oxidored"/>
</dbReference>
<dbReference type="PANTHER" id="PTHR30137">
    <property type="entry name" value="LUCIFERASE-LIKE MONOOXYGENASE"/>
    <property type="match status" value="1"/>
</dbReference>
<evidence type="ECO:0000256" key="2">
    <source>
        <dbReference type="ARBA" id="ARBA00023033"/>
    </source>
</evidence>
<dbReference type="Pfam" id="PF00296">
    <property type="entry name" value="Bac_luciferase"/>
    <property type="match status" value="1"/>
</dbReference>
<dbReference type="GO" id="GO:0004497">
    <property type="term" value="F:monooxygenase activity"/>
    <property type="evidence" value="ECO:0007669"/>
    <property type="project" value="UniProtKB-KW"/>
</dbReference>
<dbReference type="AlphaFoldDB" id="A0A6J4JST0"/>
<dbReference type="SUPFAM" id="SSF51679">
    <property type="entry name" value="Bacterial luciferase-like"/>
    <property type="match status" value="1"/>
</dbReference>
<dbReference type="NCBIfam" id="TIGR03858">
    <property type="entry name" value="LLM_2I7G"/>
    <property type="match status" value="1"/>
</dbReference>
<dbReference type="InterPro" id="IPR036661">
    <property type="entry name" value="Luciferase-like_sf"/>
</dbReference>
<dbReference type="InterPro" id="IPR011251">
    <property type="entry name" value="Luciferase-like_dom"/>
</dbReference>
<feature type="domain" description="Luciferase-like" evidence="3">
    <location>
        <begin position="1"/>
        <end position="297"/>
    </location>
</feature>